<dbReference type="AlphaFoldDB" id="A0A0F9GNF7"/>
<accession>A0A0F9GNF7</accession>
<feature type="non-terminal residue" evidence="1">
    <location>
        <position position="31"/>
    </location>
</feature>
<reference evidence="1" key="1">
    <citation type="journal article" date="2015" name="Nature">
        <title>Complex archaea that bridge the gap between prokaryotes and eukaryotes.</title>
        <authorList>
            <person name="Spang A."/>
            <person name="Saw J.H."/>
            <person name="Jorgensen S.L."/>
            <person name="Zaremba-Niedzwiedzka K."/>
            <person name="Martijn J."/>
            <person name="Lind A.E."/>
            <person name="van Eijk R."/>
            <person name="Schleper C."/>
            <person name="Guy L."/>
            <person name="Ettema T.J."/>
        </authorList>
    </citation>
    <scope>NUCLEOTIDE SEQUENCE</scope>
</reference>
<comment type="caution">
    <text evidence="1">The sequence shown here is derived from an EMBL/GenBank/DDBJ whole genome shotgun (WGS) entry which is preliminary data.</text>
</comment>
<protein>
    <submittedName>
        <fullName evidence="1">Uncharacterized protein</fullName>
    </submittedName>
</protein>
<proteinExistence type="predicted"/>
<sequence>MKVCTKCKKTKPLSNYSPHKRAVDGKQSACK</sequence>
<dbReference type="EMBL" id="LAZR01027771">
    <property type="protein sequence ID" value="KKL64677.1"/>
    <property type="molecule type" value="Genomic_DNA"/>
</dbReference>
<gene>
    <name evidence="1" type="ORF">LCGC14_2162640</name>
</gene>
<name>A0A0F9GNF7_9ZZZZ</name>
<organism evidence="1">
    <name type="scientific">marine sediment metagenome</name>
    <dbReference type="NCBI Taxonomy" id="412755"/>
    <lineage>
        <taxon>unclassified sequences</taxon>
        <taxon>metagenomes</taxon>
        <taxon>ecological metagenomes</taxon>
    </lineage>
</organism>
<evidence type="ECO:0000313" key="1">
    <source>
        <dbReference type="EMBL" id="KKL64677.1"/>
    </source>
</evidence>